<evidence type="ECO:0000256" key="1">
    <source>
        <dbReference type="ARBA" id="ARBA00022679"/>
    </source>
</evidence>
<feature type="compositionally biased region" description="Polar residues" evidence="2">
    <location>
        <begin position="14"/>
        <end position="23"/>
    </location>
</feature>
<organism evidence="3">
    <name type="scientific">Lotharella globosa</name>
    <dbReference type="NCBI Taxonomy" id="91324"/>
    <lineage>
        <taxon>Eukaryota</taxon>
        <taxon>Sar</taxon>
        <taxon>Rhizaria</taxon>
        <taxon>Cercozoa</taxon>
        <taxon>Chlorarachniophyceae</taxon>
        <taxon>Lotharella</taxon>
    </lineage>
</organism>
<dbReference type="PANTHER" id="PTHR32385">
    <property type="entry name" value="MANNOSYL PHOSPHORYLINOSITOL CERAMIDE SYNTHASE"/>
    <property type="match status" value="1"/>
</dbReference>
<feature type="compositionally biased region" description="Low complexity" evidence="2">
    <location>
        <begin position="345"/>
        <end position="370"/>
    </location>
</feature>
<accession>A0A7S4DRE6</accession>
<sequence length="496" mass="55321">MRDLVLDLERYESSRCTTSTPSRGTPHYREGTPPPQRGTPLRQPQSIPKIIHQTWKSADAVPNSVSAFMSSWMHVNPEWTHIFWSDEDNRKLVEANLPMLLPVFDMLKPVEQADISRILYLYYFGGVYADMDFESLKPMETIMDLLEKEKATGFIGSEPRAHTRLLEHKKGLLFSNAILGSVGGEPFWLALVLKIIIGLSSSVRSDPVSTTGPRILTKTYLQYYCVDTYQRNRTRALRDAQASIVGLDDDYFYPQVAMWNLKNMLRQCDPEAVRDDEERSLCRTLTKIAFNKTAGHTENSVAVHHWMCSWCRGVKAETFLPLSSIIPPHASRRPIFQSDCKSQNPTRPSLSSSSSSSTTSSTTSPTTSPSAKFRSEGEKEDPSGIRQGASSSNGETGETHEKTHEKTHETREKTHETQRTTTNSTTDGVVGVVVGSSGNASEEDLEDEEELEQQPSFAEEEEDLESRELEDGGGGCKGLGRFAFANQPIVFVPGGE</sequence>
<proteinExistence type="predicted"/>
<dbReference type="GO" id="GO:0051999">
    <property type="term" value="P:mannosyl-inositol phosphorylceramide biosynthetic process"/>
    <property type="evidence" value="ECO:0007669"/>
    <property type="project" value="TreeGrafter"/>
</dbReference>
<dbReference type="AlphaFoldDB" id="A0A7S4DRE6"/>
<dbReference type="PANTHER" id="PTHR32385:SF23">
    <property type="entry name" value="NUCLEOTIDE-DIPHOSPHO-SUGAR TRANSFERASE"/>
    <property type="match status" value="1"/>
</dbReference>
<name>A0A7S4DRE6_9EUKA</name>
<protein>
    <recommendedName>
        <fullName evidence="4">Alpha 1,4-glycosyltransferase domain-containing protein</fullName>
    </recommendedName>
</protein>
<feature type="compositionally biased region" description="Acidic residues" evidence="2">
    <location>
        <begin position="441"/>
        <end position="465"/>
    </location>
</feature>
<feature type="region of interest" description="Disordered" evidence="2">
    <location>
        <begin position="12"/>
        <end position="43"/>
    </location>
</feature>
<keyword evidence="1" id="KW-0808">Transferase</keyword>
<feature type="compositionally biased region" description="Low complexity" evidence="2">
    <location>
        <begin position="419"/>
        <end position="439"/>
    </location>
</feature>
<feature type="compositionally biased region" description="Basic and acidic residues" evidence="2">
    <location>
        <begin position="397"/>
        <end position="418"/>
    </location>
</feature>
<dbReference type="InterPro" id="IPR029044">
    <property type="entry name" value="Nucleotide-diphossugar_trans"/>
</dbReference>
<dbReference type="GO" id="GO:0000030">
    <property type="term" value="F:mannosyltransferase activity"/>
    <property type="evidence" value="ECO:0007669"/>
    <property type="project" value="TreeGrafter"/>
</dbReference>
<evidence type="ECO:0008006" key="4">
    <source>
        <dbReference type="Google" id="ProtNLM"/>
    </source>
</evidence>
<dbReference type="InterPro" id="IPR007577">
    <property type="entry name" value="GlycoTrfase_DXD_sugar-bd_CS"/>
</dbReference>
<dbReference type="InterPro" id="IPR051706">
    <property type="entry name" value="Glycosyltransferase_domain"/>
</dbReference>
<dbReference type="Gene3D" id="3.90.550.20">
    <property type="match status" value="1"/>
</dbReference>
<dbReference type="EMBL" id="HBIV01023244">
    <property type="protein sequence ID" value="CAE0665098.1"/>
    <property type="molecule type" value="Transcribed_RNA"/>
</dbReference>
<dbReference type="GO" id="GO:0016020">
    <property type="term" value="C:membrane"/>
    <property type="evidence" value="ECO:0007669"/>
    <property type="project" value="GOC"/>
</dbReference>
<dbReference type="Pfam" id="PF04488">
    <property type="entry name" value="Gly_transf_sug"/>
    <property type="match status" value="1"/>
</dbReference>
<evidence type="ECO:0000256" key="2">
    <source>
        <dbReference type="SAM" id="MobiDB-lite"/>
    </source>
</evidence>
<gene>
    <name evidence="3" type="ORF">LGLO00237_LOCUS16703</name>
</gene>
<feature type="region of interest" description="Disordered" evidence="2">
    <location>
        <begin position="326"/>
        <end position="473"/>
    </location>
</feature>
<feature type="compositionally biased region" description="Basic and acidic residues" evidence="2">
    <location>
        <begin position="373"/>
        <end position="383"/>
    </location>
</feature>
<dbReference type="SUPFAM" id="SSF53448">
    <property type="entry name" value="Nucleotide-diphospho-sugar transferases"/>
    <property type="match status" value="1"/>
</dbReference>
<reference evidence="3" key="1">
    <citation type="submission" date="2021-01" db="EMBL/GenBank/DDBJ databases">
        <authorList>
            <person name="Corre E."/>
            <person name="Pelletier E."/>
            <person name="Niang G."/>
            <person name="Scheremetjew M."/>
            <person name="Finn R."/>
            <person name="Kale V."/>
            <person name="Holt S."/>
            <person name="Cochrane G."/>
            <person name="Meng A."/>
            <person name="Brown T."/>
            <person name="Cohen L."/>
        </authorList>
    </citation>
    <scope>NUCLEOTIDE SEQUENCE</scope>
    <source>
        <strain evidence="3">CCCM811</strain>
    </source>
</reference>
<evidence type="ECO:0000313" key="3">
    <source>
        <dbReference type="EMBL" id="CAE0665098.1"/>
    </source>
</evidence>